<comment type="caution">
    <text evidence="9">The sequence shown here is derived from an EMBL/GenBank/DDBJ whole genome shotgun (WGS) entry which is preliminary data.</text>
</comment>
<dbReference type="PANTHER" id="PTHR12532">
    <property type="entry name" value="TRANSLATIONAL ACTIVATOR OF CYTOCHROME C OXIDASE 1"/>
    <property type="match status" value="1"/>
</dbReference>
<proteinExistence type="inferred from homology"/>
<evidence type="ECO:0000256" key="4">
    <source>
        <dbReference type="ARBA" id="ARBA00023125"/>
    </source>
</evidence>
<keyword evidence="5 6" id="KW-0804">Transcription</keyword>
<comment type="subcellular location">
    <subcellularLocation>
        <location evidence="6">Cytoplasm</location>
    </subcellularLocation>
</comment>
<evidence type="ECO:0000259" key="8">
    <source>
        <dbReference type="Pfam" id="PF20772"/>
    </source>
</evidence>
<keyword evidence="2 6" id="KW-0963">Cytoplasm</keyword>
<evidence type="ECO:0000259" key="7">
    <source>
        <dbReference type="Pfam" id="PF01709"/>
    </source>
</evidence>
<dbReference type="Pfam" id="PF01709">
    <property type="entry name" value="Transcrip_reg"/>
    <property type="match status" value="1"/>
</dbReference>
<dbReference type="RefSeq" id="WP_100706411.1">
    <property type="nucleotide sequence ID" value="NZ_NPDL01000001.1"/>
</dbReference>
<dbReference type="InterPro" id="IPR026564">
    <property type="entry name" value="Transcrip_reg_TACO1-like_dom3"/>
</dbReference>
<evidence type="ECO:0000256" key="2">
    <source>
        <dbReference type="ARBA" id="ARBA00022490"/>
    </source>
</evidence>
<evidence type="ECO:0000256" key="6">
    <source>
        <dbReference type="HAMAP-Rule" id="MF_00693"/>
    </source>
</evidence>
<dbReference type="InterPro" id="IPR017856">
    <property type="entry name" value="Integrase-like_N"/>
</dbReference>
<dbReference type="Gene3D" id="3.30.70.980">
    <property type="match status" value="2"/>
</dbReference>
<dbReference type="Gene3D" id="1.10.10.200">
    <property type="match status" value="1"/>
</dbReference>
<gene>
    <name evidence="9" type="ORF">CH357_09030</name>
</gene>
<dbReference type="NCBIfam" id="NF001030">
    <property type="entry name" value="PRK00110.1"/>
    <property type="match status" value="1"/>
</dbReference>
<dbReference type="Proteomes" id="UP000232196">
    <property type="component" value="Unassembled WGS sequence"/>
</dbReference>
<dbReference type="EMBL" id="NPDN01000004">
    <property type="protein sequence ID" value="PJZ25770.1"/>
    <property type="molecule type" value="Genomic_DNA"/>
</dbReference>
<dbReference type="GO" id="GO:0005829">
    <property type="term" value="C:cytosol"/>
    <property type="evidence" value="ECO:0007669"/>
    <property type="project" value="TreeGrafter"/>
</dbReference>
<keyword evidence="10" id="KW-1185">Reference proteome</keyword>
<dbReference type="GO" id="GO:0003677">
    <property type="term" value="F:DNA binding"/>
    <property type="evidence" value="ECO:0007669"/>
    <property type="project" value="UniProtKB-UniRule"/>
</dbReference>
<name>A0A2M9XDP1_9LEPT</name>
<evidence type="ECO:0000256" key="3">
    <source>
        <dbReference type="ARBA" id="ARBA00023015"/>
    </source>
</evidence>
<evidence type="ECO:0000313" key="9">
    <source>
        <dbReference type="EMBL" id="PJZ25770.1"/>
    </source>
</evidence>
<dbReference type="HAMAP" id="MF_00693">
    <property type="entry name" value="Transcrip_reg_TACO1"/>
    <property type="match status" value="1"/>
</dbReference>
<sequence length="249" mass="26965">MSGHSKWATIKRKKDAIDSKRGAIFTKVVKEITVAARMGGGDVNTNPRLRLAVLKGKASNMPKDNIDRAIKKGTGELEGVVYEECLYECFGPGGTAIMVEAVTDKKTRTTPEIKSILTKLGGSLATTGSVSRLFERKGIIVIPSDQISEEELFELAVGAGAEDVQNEGEVFRVVTSPDDYEAVQTALTDKGIKSEESEIKFVALVGAEVSDKEIAEKVMKLIDNLEAHDDVQGVNSNFELSPELEKEFG</sequence>
<dbReference type="Pfam" id="PF20772">
    <property type="entry name" value="TACO1_YebC_N"/>
    <property type="match status" value="1"/>
</dbReference>
<evidence type="ECO:0000256" key="5">
    <source>
        <dbReference type="ARBA" id="ARBA00023163"/>
    </source>
</evidence>
<dbReference type="InterPro" id="IPR049083">
    <property type="entry name" value="TACO1_YebC_N"/>
</dbReference>
<dbReference type="InterPro" id="IPR029072">
    <property type="entry name" value="YebC-like"/>
</dbReference>
<keyword evidence="4 6" id="KW-0238">DNA-binding</keyword>
<evidence type="ECO:0000313" key="10">
    <source>
        <dbReference type="Proteomes" id="UP000232196"/>
    </source>
</evidence>
<evidence type="ECO:0000256" key="1">
    <source>
        <dbReference type="ARBA" id="ARBA00008724"/>
    </source>
</evidence>
<dbReference type="NCBIfam" id="NF009044">
    <property type="entry name" value="PRK12378.1"/>
    <property type="match status" value="1"/>
</dbReference>
<accession>A0A2M9XDP1</accession>
<reference evidence="9 10" key="1">
    <citation type="submission" date="2017-07" db="EMBL/GenBank/DDBJ databases">
        <title>Leptospira spp. isolated from tropical soils.</title>
        <authorList>
            <person name="Thibeaux R."/>
            <person name="Iraola G."/>
            <person name="Ferres I."/>
            <person name="Bierque E."/>
            <person name="Girault D."/>
            <person name="Soupe-Gilbert M.-E."/>
            <person name="Picardeau M."/>
            <person name="Goarant C."/>
        </authorList>
    </citation>
    <scope>NUCLEOTIDE SEQUENCE [LARGE SCALE GENOMIC DNA]</scope>
    <source>
        <strain evidence="9 10">MCA1-C-A1</strain>
    </source>
</reference>
<dbReference type="PANTHER" id="PTHR12532:SF6">
    <property type="entry name" value="TRANSCRIPTIONAL REGULATORY PROTEIN YEBC-RELATED"/>
    <property type="match status" value="1"/>
</dbReference>
<dbReference type="GO" id="GO:0006355">
    <property type="term" value="P:regulation of DNA-templated transcription"/>
    <property type="evidence" value="ECO:0007669"/>
    <property type="project" value="UniProtKB-UniRule"/>
</dbReference>
<keyword evidence="3 6" id="KW-0805">Transcription regulation</keyword>
<feature type="domain" description="TACO1/YebC-like second and third" evidence="7">
    <location>
        <begin position="82"/>
        <end position="238"/>
    </location>
</feature>
<dbReference type="InterPro" id="IPR048300">
    <property type="entry name" value="TACO1_YebC-like_2nd/3rd_dom"/>
</dbReference>
<comment type="similarity">
    <text evidence="1 6">Belongs to the TACO1 family.</text>
</comment>
<organism evidence="9 10">
    <name type="scientific">Leptospira hartskeerlii</name>
    <dbReference type="NCBI Taxonomy" id="2023177"/>
    <lineage>
        <taxon>Bacteria</taxon>
        <taxon>Pseudomonadati</taxon>
        <taxon>Spirochaetota</taxon>
        <taxon>Spirochaetia</taxon>
        <taxon>Leptospirales</taxon>
        <taxon>Leptospiraceae</taxon>
        <taxon>Leptospira</taxon>
    </lineage>
</organism>
<dbReference type="AlphaFoldDB" id="A0A2M9XDP1"/>
<dbReference type="SUPFAM" id="SSF75625">
    <property type="entry name" value="YebC-like"/>
    <property type="match status" value="1"/>
</dbReference>
<dbReference type="InterPro" id="IPR002876">
    <property type="entry name" value="Transcrip_reg_TACO1-like"/>
</dbReference>
<dbReference type="NCBIfam" id="TIGR01033">
    <property type="entry name" value="YebC/PmpR family DNA-binding transcriptional regulator"/>
    <property type="match status" value="1"/>
</dbReference>
<feature type="domain" description="TACO1/YebC-like N-terminal" evidence="8">
    <location>
        <begin position="5"/>
        <end position="76"/>
    </location>
</feature>
<protein>
    <recommendedName>
        <fullName evidence="6">Probable transcriptional regulatory protein CH357_09030</fullName>
    </recommendedName>
</protein>
<dbReference type="OrthoDB" id="9781053at2"/>
<dbReference type="FunFam" id="1.10.10.200:FF:000002">
    <property type="entry name" value="Probable transcriptional regulatory protein CLM62_37755"/>
    <property type="match status" value="1"/>
</dbReference>